<evidence type="ECO:0000256" key="1">
    <source>
        <dbReference type="ARBA" id="ARBA00010646"/>
    </source>
</evidence>
<keyword evidence="4" id="KW-0812">Transmembrane</keyword>
<proteinExistence type="inferred from homology"/>
<dbReference type="GO" id="GO:0016052">
    <property type="term" value="P:carbohydrate catabolic process"/>
    <property type="evidence" value="ECO:0007669"/>
    <property type="project" value="TreeGrafter"/>
</dbReference>
<evidence type="ECO:0000256" key="2">
    <source>
        <dbReference type="ARBA" id="ARBA00022801"/>
    </source>
</evidence>
<dbReference type="InterPro" id="IPR002053">
    <property type="entry name" value="Glyco_hydro_25"/>
</dbReference>
<evidence type="ECO:0000313" key="5">
    <source>
        <dbReference type="EMBL" id="MCC2135638.1"/>
    </source>
</evidence>
<comment type="caution">
    <text evidence="5">The sequence shown here is derived from an EMBL/GenBank/DDBJ whole genome shotgun (WGS) entry which is preliminary data.</text>
</comment>
<keyword evidence="4" id="KW-1133">Transmembrane helix</keyword>
<feature type="transmembrane region" description="Helical" evidence="4">
    <location>
        <begin position="20"/>
        <end position="42"/>
    </location>
</feature>
<evidence type="ECO:0000256" key="4">
    <source>
        <dbReference type="SAM" id="Phobius"/>
    </source>
</evidence>
<protein>
    <submittedName>
        <fullName evidence="5">Glycoside hydrolase family 25 protein</fullName>
    </submittedName>
</protein>
<evidence type="ECO:0000256" key="3">
    <source>
        <dbReference type="ARBA" id="ARBA00023295"/>
    </source>
</evidence>
<reference evidence="5" key="1">
    <citation type="submission" date="2021-10" db="EMBL/GenBank/DDBJ databases">
        <title>Anaerobic single-cell dispensing facilitates the cultivation of human gut bacteria.</title>
        <authorList>
            <person name="Afrizal A."/>
        </authorList>
    </citation>
    <scope>NUCLEOTIDE SEQUENCE</scope>
    <source>
        <strain evidence="5">CLA-AA-H250</strain>
    </source>
</reference>
<dbReference type="Proteomes" id="UP001199424">
    <property type="component" value="Unassembled WGS sequence"/>
</dbReference>
<dbReference type="EMBL" id="JAJEQC010000001">
    <property type="protein sequence ID" value="MCC2135638.1"/>
    <property type="molecule type" value="Genomic_DNA"/>
</dbReference>
<comment type="similarity">
    <text evidence="1">Belongs to the glycosyl hydrolase 25 family.</text>
</comment>
<evidence type="ECO:0000313" key="6">
    <source>
        <dbReference type="Proteomes" id="UP001199424"/>
    </source>
</evidence>
<dbReference type="PANTHER" id="PTHR34135:SF2">
    <property type="entry name" value="LYSOZYME"/>
    <property type="match status" value="1"/>
</dbReference>
<organism evidence="5 6">
    <name type="scientific">Hominenteromicrobium mulieris</name>
    <dbReference type="NCBI Taxonomy" id="2885357"/>
    <lineage>
        <taxon>Bacteria</taxon>
        <taxon>Bacillati</taxon>
        <taxon>Bacillota</taxon>
        <taxon>Clostridia</taxon>
        <taxon>Eubacteriales</taxon>
        <taxon>Oscillospiraceae</taxon>
        <taxon>Hominenteromicrobium</taxon>
    </lineage>
</organism>
<dbReference type="SMART" id="SM00641">
    <property type="entry name" value="Glyco_25"/>
    <property type="match status" value="1"/>
</dbReference>
<dbReference type="CDD" id="cd06414">
    <property type="entry name" value="GH25_LytC-like"/>
    <property type="match status" value="1"/>
</dbReference>
<dbReference type="SUPFAM" id="SSF51445">
    <property type="entry name" value="(Trans)glycosidases"/>
    <property type="match status" value="1"/>
</dbReference>
<sequence>MNNKAPNKHSDARSFEMRRLIFLGAAGVLILVVVILSLLSAFGGKSDGQSTGNGTSSAVTEDGKLVIQDLYEGEITIPKFNVPLNTYDQSKFKNDNGLVTYDDANASLGIDVSDYQGDIDWAAVKASGIDFAMIRAGYRGATRGKLNEDSKFADNYTGAKDAGVKVGIYFFSQATSVTEAEEEAGYVLQLLQNKSVDYPVVFDWEQTSVDGSRTADATGEQITSYASAFCKKIAKAGYTAGVYFNRSLGYNYYDLEQLKDFEFWLAEYRSVPAFYYNFGLWQYSDNAQVQGIDAAVDINVSFKNYG</sequence>
<dbReference type="PROSITE" id="PS51904">
    <property type="entry name" value="GLYCOSYL_HYDROL_F25_2"/>
    <property type="match status" value="1"/>
</dbReference>
<accession>A0AAE3AJK2</accession>
<dbReference type="AlphaFoldDB" id="A0AAE3AJK2"/>
<gene>
    <name evidence="5" type="ORF">LKD31_01210</name>
</gene>
<dbReference type="GO" id="GO:0016998">
    <property type="term" value="P:cell wall macromolecule catabolic process"/>
    <property type="evidence" value="ECO:0007669"/>
    <property type="project" value="InterPro"/>
</dbReference>
<keyword evidence="2 5" id="KW-0378">Hydrolase</keyword>
<keyword evidence="3" id="KW-0326">Glycosidase</keyword>
<dbReference type="GO" id="GO:0003796">
    <property type="term" value="F:lysozyme activity"/>
    <property type="evidence" value="ECO:0007669"/>
    <property type="project" value="InterPro"/>
</dbReference>
<dbReference type="RefSeq" id="WP_176820012.1">
    <property type="nucleotide sequence ID" value="NZ_JAJEQC010000001.1"/>
</dbReference>
<dbReference type="InterPro" id="IPR018077">
    <property type="entry name" value="Glyco_hydro_fam25_subgr"/>
</dbReference>
<dbReference type="InterPro" id="IPR017853">
    <property type="entry name" value="GH"/>
</dbReference>
<dbReference type="PANTHER" id="PTHR34135">
    <property type="entry name" value="LYSOZYME"/>
    <property type="match status" value="1"/>
</dbReference>
<name>A0AAE3AJK2_9FIRM</name>
<keyword evidence="4" id="KW-0472">Membrane</keyword>
<keyword evidence="6" id="KW-1185">Reference proteome</keyword>
<dbReference type="GO" id="GO:0009253">
    <property type="term" value="P:peptidoglycan catabolic process"/>
    <property type="evidence" value="ECO:0007669"/>
    <property type="project" value="InterPro"/>
</dbReference>
<dbReference type="Pfam" id="PF01183">
    <property type="entry name" value="Glyco_hydro_25"/>
    <property type="match status" value="1"/>
</dbReference>
<dbReference type="Gene3D" id="3.20.20.80">
    <property type="entry name" value="Glycosidases"/>
    <property type="match status" value="1"/>
</dbReference>